<dbReference type="InParanoid" id="A0A1E7FZJ2"/>
<evidence type="ECO:0000256" key="2">
    <source>
        <dbReference type="SAM" id="Phobius"/>
    </source>
</evidence>
<evidence type="ECO:0000313" key="4">
    <source>
        <dbReference type="Proteomes" id="UP000095751"/>
    </source>
</evidence>
<dbReference type="AlphaFoldDB" id="A0A1E7FZJ2"/>
<keyword evidence="4" id="KW-1185">Reference proteome</keyword>
<dbReference type="PANTHER" id="PTHR31834:SF1">
    <property type="entry name" value="INITIATION-SPECIFIC ALPHA-1,6-MANNOSYLTRANSFERASE"/>
    <property type="match status" value="1"/>
</dbReference>
<dbReference type="OrthoDB" id="409543at2759"/>
<feature type="region of interest" description="Disordered" evidence="1">
    <location>
        <begin position="64"/>
        <end position="106"/>
    </location>
</feature>
<dbReference type="GO" id="GO:0006487">
    <property type="term" value="P:protein N-linked glycosylation"/>
    <property type="evidence" value="ECO:0007669"/>
    <property type="project" value="TreeGrafter"/>
</dbReference>
<dbReference type="SUPFAM" id="SSF53448">
    <property type="entry name" value="Nucleotide-diphospho-sugar transferases"/>
    <property type="match status" value="1"/>
</dbReference>
<dbReference type="InterPro" id="IPR039367">
    <property type="entry name" value="Och1-like"/>
</dbReference>
<reference evidence="3 4" key="1">
    <citation type="submission" date="2016-09" db="EMBL/GenBank/DDBJ databases">
        <title>Extensive genetic diversity and differential bi-allelic expression allows diatom success in the polar Southern Ocean.</title>
        <authorList>
            <consortium name="DOE Joint Genome Institute"/>
            <person name="Mock T."/>
            <person name="Otillar R.P."/>
            <person name="Strauss J."/>
            <person name="Dupont C."/>
            <person name="Frickenhaus S."/>
            <person name="Maumus F."/>
            <person name="Mcmullan M."/>
            <person name="Sanges R."/>
            <person name="Schmutz J."/>
            <person name="Toseland A."/>
            <person name="Valas R."/>
            <person name="Veluchamy A."/>
            <person name="Ward B.J."/>
            <person name="Allen A."/>
            <person name="Barry K."/>
            <person name="Falciatore A."/>
            <person name="Ferrante M."/>
            <person name="Fortunato A.E."/>
            <person name="Gloeckner G."/>
            <person name="Gruber A."/>
            <person name="Hipkin R."/>
            <person name="Janech M."/>
            <person name="Kroth P."/>
            <person name="Leese F."/>
            <person name="Lindquist E."/>
            <person name="Lyon B.R."/>
            <person name="Martin J."/>
            <person name="Mayer C."/>
            <person name="Parker M."/>
            <person name="Quesneville H."/>
            <person name="Raymond J."/>
            <person name="Uhlig C."/>
            <person name="Valentin K.U."/>
            <person name="Worden A.Z."/>
            <person name="Armbrust E.V."/>
            <person name="Bowler C."/>
            <person name="Green B."/>
            <person name="Moulton V."/>
            <person name="Van Oosterhout C."/>
            <person name="Grigoriev I."/>
        </authorList>
    </citation>
    <scope>NUCLEOTIDE SEQUENCE [LARGE SCALE GENOMIC DNA]</scope>
    <source>
        <strain evidence="3 4">CCMP1102</strain>
    </source>
</reference>
<dbReference type="Gene3D" id="3.90.550.20">
    <property type="match status" value="1"/>
</dbReference>
<evidence type="ECO:0000256" key="1">
    <source>
        <dbReference type="SAM" id="MobiDB-lite"/>
    </source>
</evidence>
<proteinExistence type="predicted"/>
<dbReference type="InterPro" id="IPR007577">
    <property type="entry name" value="GlycoTrfase_DXD_sugar-bd_CS"/>
</dbReference>
<dbReference type="Proteomes" id="UP000095751">
    <property type="component" value="Unassembled WGS sequence"/>
</dbReference>
<feature type="transmembrane region" description="Helical" evidence="2">
    <location>
        <begin position="35"/>
        <end position="55"/>
    </location>
</feature>
<dbReference type="PANTHER" id="PTHR31834">
    <property type="entry name" value="INITIATION-SPECIFIC ALPHA-1,6-MANNOSYLTRANSFERASE"/>
    <property type="match status" value="1"/>
</dbReference>
<gene>
    <name evidence="3" type="ORF">FRACYDRAFT_233393</name>
</gene>
<sequence>MNTTTTTKKKGRGNSMGGVKKGKGNCVITIRYRTLILWFLSISIIVVSCSQIYFFTPQPPDEYNDEYDGRRRHGSSRHQHQSVRGGGDNPIIKKTTKRRTGSTTTDKPIYPVAIPSTIAFDATQSRLASFWAPLLNTNKDKTCPEGLITMNNSTPVLQTTATTEVNKTIFMYSLKRCVTEPLQKSIKEWQRIPGYDYELHDNDDVNELFLRNWTHYFPDLHKALFCLPQNGRSSPSKADLWRYLIMWERGGMYSDIDNVPGKDFRTRIPETITDGMLTLLNHNNELNQQLIAVASKHPFLYILIQYVIKRLLQIEDISTQNTFSITGPKPFRDMFFKFAGKKRILANKITPGIYPTHVAISDELQQRFVGESWMMNRTIEVIDGQVVGYISAQDKQLFYKKSGMIRWKGLKMHESNASCAKFVSRMLMDEWNNTIL</sequence>
<dbReference type="Pfam" id="PF04488">
    <property type="entry name" value="Gly_transf_sug"/>
    <property type="match status" value="1"/>
</dbReference>
<feature type="region of interest" description="Disordered" evidence="1">
    <location>
        <begin position="1"/>
        <end position="20"/>
    </location>
</feature>
<protein>
    <recommendedName>
        <fullName evidence="5">Glycosyltransferase family 32 protein</fullName>
    </recommendedName>
</protein>
<dbReference type="GO" id="GO:0000136">
    <property type="term" value="C:mannan polymerase complex"/>
    <property type="evidence" value="ECO:0007669"/>
    <property type="project" value="TreeGrafter"/>
</dbReference>
<keyword evidence="2" id="KW-0472">Membrane</keyword>
<dbReference type="InterPro" id="IPR029044">
    <property type="entry name" value="Nucleotide-diphossugar_trans"/>
</dbReference>
<name>A0A1E7FZJ2_9STRA</name>
<dbReference type="KEGG" id="fcy:FRACYDRAFT_233393"/>
<dbReference type="GO" id="GO:0000009">
    <property type="term" value="F:alpha-1,6-mannosyltransferase activity"/>
    <property type="evidence" value="ECO:0007669"/>
    <property type="project" value="InterPro"/>
</dbReference>
<evidence type="ECO:0000313" key="3">
    <source>
        <dbReference type="EMBL" id="OEU23223.1"/>
    </source>
</evidence>
<organism evidence="3 4">
    <name type="scientific">Fragilariopsis cylindrus CCMP1102</name>
    <dbReference type="NCBI Taxonomy" id="635003"/>
    <lineage>
        <taxon>Eukaryota</taxon>
        <taxon>Sar</taxon>
        <taxon>Stramenopiles</taxon>
        <taxon>Ochrophyta</taxon>
        <taxon>Bacillariophyta</taxon>
        <taxon>Bacillariophyceae</taxon>
        <taxon>Bacillariophycidae</taxon>
        <taxon>Bacillariales</taxon>
        <taxon>Bacillariaceae</taxon>
        <taxon>Fragilariopsis</taxon>
    </lineage>
</organism>
<accession>A0A1E7FZJ2</accession>
<dbReference type="EMBL" id="KV784353">
    <property type="protein sequence ID" value="OEU23223.1"/>
    <property type="molecule type" value="Genomic_DNA"/>
</dbReference>
<keyword evidence="2" id="KW-0812">Transmembrane</keyword>
<evidence type="ECO:0008006" key="5">
    <source>
        <dbReference type="Google" id="ProtNLM"/>
    </source>
</evidence>
<keyword evidence="2" id="KW-1133">Transmembrane helix</keyword>
<feature type="compositionally biased region" description="Basic residues" evidence="1">
    <location>
        <begin position="70"/>
        <end position="81"/>
    </location>
</feature>